<dbReference type="PANTHER" id="PTHR45931">
    <property type="entry name" value="SI:CH211-59O9.10"/>
    <property type="match status" value="1"/>
</dbReference>
<reference evidence="8" key="1">
    <citation type="journal article" date="2024" name="IScience">
        <title>Strigolactones Initiate the Formation of Haustorium-like Structures in Castilleja.</title>
        <authorList>
            <person name="Buerger M."/>
            <person name="Peterson D."/>
            <person name="Chory J."/>
        </authorList>
    </citation>
    <scope>NUCLEOTIDE SEQUENCE [LARGE SCALE GENOMIC DNA]</scope>
</reference>
<dbReference type="SMART" id="SM00184">
    <property type="entry name" value="RING"/>
    <property type="match status" value="1"/>
</dbReference>
<evidence type="ECO:0000313" key="7">
    <source>
        <dbReference type="EMBL" id="KAL3646185.1"/>
    </source>
</evidence>
<dbReference type="InterPro" id="IPR001841">
    <property type="entry name" value="Znf_RING"/>
</dbReference>
<evidence type="ECO:0000259" key="6">
    <source>
        <dbReference type="PROSITE" id="PS50089"/>
    </source>
</evidence>
<keyword evidence="5" id="KW-0472">Membrane</keyword>
<evidence type="ECO:0000256" key="3">
    <source>
        <dbReference type="ARBA" id="ARBA00022833"/>
    </source>
</evidence>
<dbReference type="Pfam" id="PF13639">
    <property type="entry name" value="zf-RING_2"/>
    <property type="match status" value="1"/>
</dbReference>
<protein>
    <recommendedName>
        <fullName evidence="6">RING-type domain-containing protein</fullName>
    </recommendedName>
</protein>
<evidence type="ECO:0000313" key="8">
    <source>
        <dbReference type="Proteomes" id="UP001632038"/>
    </source>
</evidence>
<dbReference type="InterPro" id="IPR013083">
    <property type="entry name" value="Znf_RING/FYVE/PHD"/>
</dbReference>
<evidence type="ECO:0000256" key="2">
    <source>
        <dbReference type="ARBA" id="ARBA00022771"/>
    </source>
</evidence>
<dbReference type="Gene3D" id="3.30.40.10">
    <property type="entry name" value="Zinc/RING finger domain, C3HC4 (zinc finger)"/>
    <property type="match status" value="1"/>
</dbReference>
<evidence type="ECO:0000256" key="5">
    <source>
        <dbReference type="SAM" id="Phobius"/>
    </source>
</evidence>
<evidence type="ECO:0000256" key="4">
    <source>
        <dbReference type="PROSITE-ProRule" id="PRU00175"/>
    </source>
</evidence>
<dbReference type="GO" id="GO:0008270">
    <property type="term" value="F:zinc ion binding"/>
    <property type="evidence" value="ECO:0007669"/>
    <property type="project" value="UniProtKB-KW"/>
</dbReference>
<dbReference type="AlphaFoldDB" id="A0ABD3DV99"/>
<dbReference type="Proteomes" id="UP001632038">
    <property type="component" value="Unassembled WGS sequence"/>
</dbReference>
<evidence type="ECO:0000256" key="1">
    <source>
        <dbReference type="ARBA" id="ARBA00022723"/>
    </source>
</evidence>
<dbReference type="InterPro" id="IPR051834">
    <property type="entry name" value="RING_finger_E3_ligase"/>
</dbReference>
<keyword evidence="8" id="KW-1185">Reference proteome</keyword>
<dbReference type="EMBL" id="JAVIJP010000013">
    <property type="protein sequence ID" value="KAL3646185.1"/>
    <property type="molecule type" value="Genomic_DNA"/>
</dbReference>
<dbReference type="SUPFAM" id="SSF57850">
    <property type="entry name" value="RING/U-box"/>
    <property type="match status" value="1"/>
</dbReference>
<feature type="transmembrane region" description="Helical" evidence="5">
    <location>
        <begin position="12"/>
        <end position="35"/>
    </location>
</feature>
<proteinExistence type="predicted"/>
<dbReference type="PANTHER" id="PTHR45931:SF3">
    <property type="entry name" value="RING ZINC FINGER-CONTAINING PROTEIN"/>
    <property type="match status" value="1"/>
</dbReference>
<gene>
    <name evidence="7" type="ORF">CASFOL_011365</name>
</gene>
<keyword evidence="2 4" id="KW-0863">Zinc-finger</keyword>
<feature type="domain" description="RING-type" evidence="6">
    <location>
        <begin position="113"/>
        <end position="154"/>
    </location>
</feature>
<name>A0ABD3DV99_9LAMI</name>
<sequence>MDSLNPLRAILLILGIICAVIMGLLIIFSVVYSYWMGYCMGPSSRNVAAARNVSTAAVVTGSPLRPVSEAATAVVNGSPPRRVSQTPQRPMRALPTRAICGEDLQGGSSNSSCVICLTDFEVGEEVVVLPCSHVFHALCVGTWLGTHTRCPWCRKIVDRVDDDVANDVV</sequence>
<dbReference type="PROSITE" id="PS50089">
    <property type="entry name" value="ZF_RING_2"/>
    <property type="match status" value="1"/>
</dbReference>
<organism evidence="7 8">
    <name type="scientific">Castilleja foliolosa</name>
    <dbReference type="NCBI Taxonomy" id="1961234"/>
    <lineage>
        <taxon>Eukaryota</taxon>
        <taxon>Viridiplantae</taxon>
        <taxon>Streptophyta</taxon>
        <taxon>Embryophyta</taxon>
        <taxon>Tracheophyta</taxon>
        <taxon>Spermatophyta</taxon>
        <taxon>Magnoliopsida</taxon>
        <taxon>eudicotyledons</taxon>
        <taxon>Gunneridae</taxon>
        <taxon>Pentapetalae</taxon>
        <taxon>asterids</taxon>
        <taxon>lamiids</taxon>
        <taxon>Lamiales</taxon>
        <taxon>Orobanchaceae</taxon>
        <taxon>Pedicularideae</taxon>
        <taxon>Castillejinae</taxon>
        <taxon>Castilleja</taxon>
    </lineage>
</organism>
<comment type="caution">
    <text evidence="7">The sequence shown here is derived from an EMBL/GenBank/DDBJ whole genome shotgun (WGS) entry which is preliminary data.</text>
</comment>
<keyword evidence="5" id="KW-0812">Transmembrane</keyword>
<keyword evidence="5" id="KW-1133">Transmembrane helix</keyword>
<keyword evidence="1" id="KW-0479">Metal-binding</keyword>
<keyword evidence="3" id="KW-0862">Zinc</keyword>
<accession>A0ABD3DV99</accession>